<comment type="caution">
    <text evidence="1">The sequence shown here is derived from an EMBL/GenBank/DDBJ whole genome shotgun (WGS) entry which is preliminary data.</text>
</comment>
<name>A0A0F9M5C8_9ZZZZ</name>
<dbReference type="AlphaFoldDB" id="A0A0F9M5C8"/>
<accession>A0A0F9M5C8</accession>
<organism evidence="1">
    <name type="scientific">marine sediment metagenome</name>
    <dbReference type="NCBI Taxonomy" id="412755"/>
    <lineage>
        <taxon>unclassified sequences</taxon>
        <taxon>metagenomes</taxon>
        <taxon>ecological metagenomes</taxon>
    </lineage>
</organism>
<evidence type="ECO:0000313" key="1">
    <source>
        <dbReference type="EMBL" id="KKM64412.1"/>
    </source>
</evidence>
<proteinExistence type="predicted"/>
<dbReference type="EMBL" id="LAZR01010904">
    <property type="protein sequence ID" value="KKM64412.1"/>
    <property type="molecule type" value="Genomic_DNA"/>
</dbReference>
<gene>
    <name evidence="1" type="ORF">LCGC14_1501600</name>
</gene>
<reference evidence="1" key="1">
    <citation type="journal article" date="2015" name="Nature">
        <title>Complex archaea that bridge the gap between prokaryotes and eukaryotes.</title>
        <authorList>
            <person name="Spang A."/>
            <person name="Saw J.H."/>
            <person name="Jorgensen S.L."/>
            <person name="Zaremba-Niedzwiedzka K."/>
            <person name="Martijn J."/>
            <person name="Lind A.E."/>
            <person name="van Eijk R."/>
            <person name="Schleper C."/>
            <person name="Guy L."/>
            <person name="Ettema T.J."/>
        </authorList>
    </citation>
    <scope>NUCLEOTIDE SEQUENCE</scope>
</reference>
<sequence>MLLFIFLIYINFYQIDNYKNEGLKINKIEIYREIKALLEEEPILREEFEELKQFLKKLEDFSGEEFNTQYEMYQEFIDFLLEIASIPKNKHVS</sequence>
<protein>
    <submittedName>
        <fullName evidence="1">Uncharacterized protein</fullName>
    </submittedName>
</protein>